<evidence type="ECO:0000313" key="11">
    <source>
        <dbReference type="Proteomes" id="UP000032679"/>
    </source>
</evidence>
<dbReference type="GO" id="GO:0046872">
    <property type="term" value="F:metal ion binding"/>
    <property type="evidence" value="ECO:0007669"/>
    <property type="project" value="UniProtKB-KW"/>
</dbReference>
<dbReference type="InterPro" id="IPR011055">
    <property type="entry name" value="Dup_hybrid_motif"/>
</dbReference>
<protein>
    <submittedName>
        <fullName evidence="10">Peptidase M23</fullName>
    </submittedName>
</protein>
<feature type="chain" id="PRO_5002308062" evidence="8">
    <location>
        <begin position="21"/>
        <end position="431"/>
    </location>
</feature>
<dbReference type="STRING" id="1231623.Tasa_010_206"/>
<keyword evidence="2" id="KW-0645">Protease</keyword>
<keyword evidence="4" id="KW-0378">Hydrolase</keyword>
<dbReference type="PANTHER" id="PTHR21666">
    <property type="entry name" value="PEPTIDASE-RELATED"/>
    <property type="match status" value="1"/>
</dbReference>
<comment type="caution">
    <text evidence="10">The sequence shown here is derived from an EMBL/GenBank/DDBJ whole genome shotgun (WGS) entry which is preliminary data.</text>
</comment>
<keyword evidence="8" id="KW-0732">Signal</keyword>
<keyword evidence="6" id="KW-0482">Metalloprotease</keyword>
<gene>
    <name evidence="10" type="ORF">Tasa_010_206</name>
</gene>
<evidence type="ECO:0000256" key="6">
    <source>
        <dbReference type="ARBA" id="ARBA00023049"/>
    </source>
</evidence>
<comment type="cofactor">
    <cofactor evidence="1">
        <name>Zn(2+)</name>
        <dbReference type="ChEBI" id="CHEBI:29105"/>
    </cofactor>
</comment>
<keyword evidence="5" id="KW-0862">Zinc</keyword>
<evidence type="ECO:0000256" key="8">
    <source>
        <dbReference type="SAM" id="SignalP"/>
    </source>
</evidence>
<dbReference type="Gene3D" id="2.70.70.10">
    <property type="entry name" value="Glucose Permease (Domain IIA)"/>
    <property type="match status" value="1"/>
</dbReference>
<feature type="signal peptide" evidence="8">
    <location>
        <begin position="1"/>
        <end position="20"/>
    </location>
</feature>
<dbReference type="RefSeq" id="WP_048847789.1">
    <property type="nucleotide sequence ID" value="NZ_BALE01000010.1"/>
</dbReference>
<evidence type="ECO:0000256" key="1">
    <source>
        <dbReference type="ARBA" id="ARBA00001947"/>
    </source>
</evidence>
<name>A0A0D6MJ21_9PROT</name>
<accession>A0A0D6MJ21</accession>
<dbReference type="SUPFAM" id="SSF51261">
    <property type="entry name" value="Duplicated hybrid motif"/>
    <property type="match status" value="1"/>
</dbReference>
<dbReference type="Pfam" id="PF01551">
    <property type="entry name" value="Peptidase_M23"/>
    <property type="match status" value="1"/>
</dbReference>
<dbReference type="InterPro" id="IPR050570">
    <property type="entry name" value="Cell_wall_metabolism_enzyme"/>
</dbReference>
<evidence type="ECO:0000256" key="2">
    <source>
        <dbReference type="ARBA" id="ARBA00022670"/>
    </source>
</evidence>
<sequence length="431" mass="43749">MPHVRAMLLAALAAAAPALAAPHHRPPAHVSHAAPSHAARDALLKARAERAALARQQAAQAQMVQARTRAQALAQARALQAATRAQTLGAVSDADRAALAQTTQQLDATAARIAVLRADQARTQTAIANNAATLRALLPTALRVSAHPNATLLVASSHPGDVVRGLTILSGVAMLTDRSAGILRDQTAALDRTNTELSAQSAQLAALQDKQAAHARAAAQSATSARWVQRQDDNALARARAAASAAVAQAAALSTALSQIDAAERAAEAKADAEARAAETAHQAARAHDAQTRAQTLANTLSGHAGPGLASHGGAAPVAGPVLTAFGQTTEAGPATGITYAADPGSAVRAPCSGAVEFAGPFRSFGRMLILDCGRGYRFVIAGMGSLSVARGAQIGRGAPLGVMGSTGRSRPILFVQLRQGAQSVDPAPFL</sequence>
<organism evidence="10 11">
    <name type="scientific">Tanticharoenia sakaeratensis NBRC 103193</name>
    <dbReference type="NCBI Taxonomy" id="1231623"/>
    <lineage>
        <taxon>Bacteria</taxon>
        <taxon>Pseudomonadati</taxon>
        <taxon>Pseudomonadota</taxon>
        <taxon>Alphaproteobacteria</taxon>
        <taxon>Acetobacterales</taxon>
        <taxon>Acetobacteraceae</taxon>
        <taxon>Tanticharoenia</taxon>
    </lineage>
</organism>
<dbReference type="CDD" id="cd12797">
    <property type="entry name" value="M23_peptidase"/>
    <property type="match status" value="1"/>
</dbReference>
<dbReference type="Proteomes" id="UP000032679">
    <property type="component" value="Unassembled WGS sequence"/>
</dbReference>
<dbReference type="GO" id="GO:0006508">
    <property type="term" value="P:proteolysis"/>
    <property type="evidence" value="ECO:0007669"/>
    <property type="project" value="UniProtKB-KW"/>
</dbReference>
<feature type="domain" description="M23ase beta-sheet core" evidence="9">
    <location>
        <begin position="335"/>
        <end position="427"/>
    </location>
</feature>
<evidence type="ECO:0000256" key="4">
    <source>
        <dbReference type="ARBA" id="ARBA00022801"/>
    </source>
</evidence>
<dbReference type="PANTHER" id="PTHR21666:SF288">
    <property type="entry name" value="CELL DIVISION PROTEIN YTFB"/>
    <property type="match status" value="1"/>
</dbReference>
<proteinExistence type="predicted"/>
<keyword evidence="3" id="KW-0479">Metal-binding</keyword>
<dbReference type="GO" id="GO:0004222">
    <property type="term" value="F:metalloendopeptidase activity"/>
    <property type="evidence" value="ECO:0007669"/>
    <property type="project" value="TreeGrafter"/>
</dbReference>
<evidence type="ECO:0000313" key="10">
    <source>
        <dbReference type="EMBL" id="GAN53659.1"/>
    </source>
</evidence>
<reference evidence="10 11" key="1">
    <citation type="submission" date="2012-10" db="EMBL/GenBank/DDBJ databases">
        <title>Genome sequencing of Tanticharoenia sakaeratensis NBRC 103193.</title>
        <authorList>
            <person name="Azuma Y."/>
            <person name="Hadano H."/>
            <person name="Hirakawa H."/>
            <person name="Matsushita K."/>
        </authorList>
    </citation>
    <scope>NUCLEOTIDE SEQUENCE [LARGE SCALE GENOMIC DNA]</scope>
    <source>
        <strain evidence="10 11">NBRC 103193</strain>
    </source>
</reference>
<evidence type="ECO:0000256" key="5">
    <source>
        <dbReference type="ARBA" id="ARBA00022833"/>
    </source>
</evidence>
<dbReference type="InterPro" id="IPR016047">
    <property type="entry name" value="M23ase_b-sheet_dom"/>
</dbReference>
<dbReference type="OrthoDB" id="9809144at2"/>
<dbReference type="AlphaFoldDB" id="A0A0D6MJ21"/>
<evidence type="ECO:0000259" key="9">
    <source>
        <dbReference type="Pfam" id="PF01551"/>
    </source>
</evidence>
<feature type="region of interest" description="Disordered" evidence="7">
    <location>
        <begin position="271"/>
        <end position="292"/>
    </location>
</feature>
<evidence type="ECO:0000256" key="3">
    <source>
        <dbReference type="ARBA" id="ARBA00022723"/>
    </source>
</evidence>
<keyword evidence="11" id="KW-1185">Reference proteome</keyword>
<dbReference type="EMBL" id="BALE01000010">
    <property type="protein sequence ID" value="GAN53659.1"/>
    <property type="molecule type" value="Genomic_DNA"/>
</dbReference>
<evidence type="ECO:0000256" key="7">
    <source>
        <dbReference type="SAM" id="MobiDB-lite"/>
    </source>
</evidence>